<organism evidence="5 6">
    <name type="scientific">Kumtagia ephedrae</name>
    <dbReference type="NCBI Taxonomy" id="2116701"/>
    <lineage>
        <taxon>Bacteria</taxon>
        <taxon>Pseudomonadati</taxon>
        <taxon>Pseudomonadota</taxon>
        <taxon>Alphaproteobacteria</taxon>
        <taxon>Hyphomicrobiales</taxon>
        <taxon>Phyllobacteriaceae</taxon>
        <taxon>Kumtagia</taxon>
    </lineage>
</organism>
<dbReference type="AlphaFoldDB" id="A0A2P7SRS7"/>
<feature type="domain" description="ABC transporter" evidence="4">
    <location>
        <begin position="21"/>
        <end position="260"/>
    </location>
</feature>
<sequence length="266" mass="28558">MNAVANVSRPAAVPMAAMPILQAKKLTVRFDGFPAVRDVDLAIADGELRVIIGANGAGKSTLLDLLCGKILPSEGEIWLRERNITGIGEAAIARSGLGRKFQTPTVFKEMTVLENLQVASNRRVRVFENLFDWLPSRPSDKEAAVAERTGLLGAINRRASELSHGQLQWLELAMVLSQDPKIVLLDEPAAGMTAAETDKTAELLLDLAGSHTVLVIEHDMAFVRLICRTITVMHQGAVLAEGTAAEIEHNPAVIEAYLGSAGLSHA</sequence>
<keyword evidence="3 5" id="KW-0067">ATP-binding</keyword>
<dbReference type="EMBL" id="PXYK01000002">
    <property type="protein sequence ID" value="PSJ65180.1"/>
    <property type="molecule type" value="Genomic_DNA"/>
</dbReference>
<evidence type="ECO:0000313" key="5">
    <source>
        <dbReference type="EMBL" id="PSJ65180.1"/>
    </source>
</evidence>
<evidence type="ECO:0000256" key="3">
    <source>
        <dbReference type="ARBA" id="ARBA00022840"/>
    </source>
</evidence>
<dbReference type="PROSITE" id="PS50893">
    <property type="entry name" value="ABC_TRANSPORTER_2"/>
    <property type="match status" value="1"/>
</dbReference>
<dbReference type="PANTHER" id="PTHR45772:SF8">
    <property type="entry name" value="HIGH-AFFINITY BRANCHED-CHAIN AMINO ACID TRANSPORT ATP-BINDING PROTEIN"/>
    <property type="match status" value="1"/>
</dbReference>
<keyword evidence="1" id="KW-0813">Transport</keyword>
<dbReference type="Gene3D" id="3.40.50.300">
    <property type="entry name" value="P-loop containing nucleotide triphosphate hydrolases"/>
    <property type="match status" value="1"/>
</dbReference>
<proteinExistence type="predicted"/>
<dbReference type="OrthoDB" id="8215423at2"/>
<name>A0A2P7SRS7_9HYPH</name>
<dbReference type="CDD" id="cd03219">
    <property type="entry name" value="ABC_Mj1267_LivG_branched"/>
    <property type="match status" value="1"/>
</dbReference>
<accession>A0A2P7SRS7</accession>
<dbReference type="GO" id="GO:0016887">
    <property type="term" value="F:ATP hydrolysis activity"/>
    <property type="evidence" value="ECO:0007669"/>
    <property type="project" value="InterPro"/>
</dbReference>
<dbReference type="SMART" id="SM00382">
    <property type="entry name" value="AAA"/>
    <property type="match status" value="1"/>
</dbReference>
<dbReference type="InterPro" id="IPR017781">
    <property type="entry name" value="ABC_transptr_urea_ATP-bd_UrtD"/>
</dbReference>
<comment type="caution">
    <text evidence="5">The sequence shown here is derived from an EMBL/GenBank/DDBJ whole genome shotgun (WGS) entry which is preliminary data.</text>
</comment>
<dbReference type="GO" id="GO:0005886">
    <property type="term" value="C:plasma membrane"/>
    <property type="evidence" value="ECO:0007669"/>
    <property type="project" value="TreeGrafter"/>
</dbReference>
<dbReference type="InterPro" id="IPR003439">
    <property type="entry name" value="ABC_transporter-like_ATP-bd"/>
</dbReference>
<dbReference type="InterPro" id="IPR027417">
    <property type="entry name" value="P-loop_NTPase"/>
</dbReference>
<protein>
    <submittedName>
        <fullName evidence="5">Urea ABC transporter ATP-binding protein UrtD</fullName>
    </submittedName>
</protein>
<dbReference type="Pfam" id="PF12399">
    <property type="entry name" value="BCA_ABC_TP_C"/>
    <property type="match status" value="1"/>
</dbReference>
<dbReference type="InterPro" id="IPR051120">
    <property type="entry name" value="ABC_AA/LPS_Transport"/>
</dbReference>
<keyword evidence="6" id="KW-1185">Reference proteome</keyword>
<dbReference type="GO" id="GO:0005524">
    <property type="term" value="F:ATP binding"/>
    <property type="evidence" value="ECO:0007669"/>
    <property type="project" value="UniProtKB-KW"/>
</dbReference>
<reference evidence="5 6" key="1">
    <citation type="submission" date="2018-03" db="EMBL/GenBank/DDBJ databases">
        <title>The draft genome of Mesorhizobium sp. 6GN-30.</title>
        <authorList>
            <person name="Liu L."/>
            <person name="Li L."/>
            <person name="Wang T."/>
            <person name="Zhang X."/>
            <person name="Liang L."/>
        </authorList>
    </citation>
    <scope>NUCLEOTIDE SEQUENCE [LARGE SCALE GENOMIC DNA]</scope>
    <source>
        <strain evidence="5 6">6GN30</strain>
    </source>
</reference>
<evidence type="ECO:0000259" key="4">
    <source>
        <dbReference type="PROSITE" id="PS50893"/>
    </source>
</evidence>
<gene>
    <name evidence="5" type="primary">urtD</name>
    <name evidence="5" type="ORF">C7I84_02200</name>
</gene>
<keyword evidence="2" id="KW-0547">Nucleotide-binding</keyword>
<evidence type="ECO:0000256" key="2">
    <source>
        <dbReference type="ARBA" id="ARBA00022741"/>
    </source>
</evidence>
<dbReference type="Proteomes" id="UP000241229">
    <property type="component" value="Unassembled WGS sequence"/>
</dbReference>
<evidence type="ECO:0000313" key="6">
    <source>
        <dbReference type="Proteomes" id="UP000241229"/>
    </source>
</evidence>
<evidence type="ECO:0000256" key="1">
    <source>
        <dbReference type="ARBA" id="ARBA00022448"/>
    </source>
</evidence>
<dbReference type="InterPro" id="IPR032823">
    <property type="entry name" value="BCA_ABC_TP_C"/>
</dbReference>
<dbReference type="SUPFAM" id="SSF52540">
    <property type="entry name" value="P-loop containing nucleoside triphosphate hydrolases"/>
    <property type="match status" value="1"/>
</dbReference>
<dbReference type="NCBIfam" id="TIGR03411">
    <property type="entry name" value="urea_trans_UrtD"/>
    <property type="match status" value="1"/>
</dbReference>
<dbReference type="PANTHER" id="PTHR45772">
    <property type="entry name" value="CONSERVED COMPONENT OF ABC TRANSPORTER FOR NATURAL AMINO ACIDS-RELATED"/>
    <property type="match status" value="1"/>
</dbReference>
<dbReference type="InterPro" id="IPR003593">
    <property type="entry name" value="AAA+_ATPase"/>
</dbReference>
<dbReference type="Pfam" id="PF00005">
    <property type="entry name" value="ABC_tran"/>
    <property type="match status" value="1"/>
</dbReference>